<accession>A0AA39UQJ3</accession>
<gene>
    <name evidence="1" type="ORF">EDD18DRAFT_1103520</name>
</gene>
<sequence>MNPQSGLANTLPLELIDAIIEINGGDKVSLLASSCVSKLWRAASLRHLFSTATFSSDNDFARWCDIGPCLPEAPLYVREVIFRPDTKSVPVDQVAAWQTSVEGIEQFVCHELEIIPNPPDIQLPDMPRAHKLVWETPLHLSLPTSCTLETRQFISRFCFLKEVEFTGRFSTVSDAKEFFGLLPPIEVLTIKGIDIDEAVPSSGQFPVFTGDMTNLHSLSLDECIIPMDWLVDDILAVSHPSNLQFICCKDNVPFSRKAFARLLTISSESLQELIIEPPCGGGNVPDSWEKMPHFTNQTFPSLMSLSFFIIPLGLSSQSVFSMDWCRRVIGHFPPAPKMTSLTIHFYAARPEEADEIAADQSFDCKQLAERTSELFPRLERFIIHVSTETDFGARRKALSEALLKKRLEHFGSKLVIEWVDNPLLSGWDSE</sequence>
<reference evidence="1" key="1">
    <citation type="submission" date="2023-06" db="EMBL/GenBank/DDBJ databases">
        <authorList>
            <consortium name="Lawrence Berkeley National Laboratory"/>
            <person name="Ahrendt S."/>
            <person name="Sahu N."/>
            <person name="Indic B."/>
            <person name="Wong-Bajracharya J."/>
            <person name="Merenyi Z."/>
            <person name="Ke H.-M."/>
            <person name="Monk M."/>
            <person name="Kocsube S."/>
            <person name="Drula E."/>
            <person name="Lipzen A."/>
            <person name="Balint B."/>
            <person name="Henrissat B."/>
            <person name="Andreopoulos B."/>
            <person name="Martin F.M."/>
            <person name="Harder C.B."/>
            <person name="Rigling D."/>
            <person name="Ford K.L."/>
            <person name="Foster G.D."/>
            <person name="Pangilinan J."/>
            <person name="Papanicolaou A."/>
            <person name="Barry K."/>
            <person name="LaButti K."/>
            <person name="Viragh M."/>
            <person name="Koriabine M."/>
            <person name="Yan M."/>
            <person name="Riley R."/>
            <person name="Champramary S."/>
            <person name="Plett K.L."/>
            <person name="Tsai I.J."/>
            <person name="Slot J."/>
            <person name="Sipos G."/>
            <person name="Plett J."/>
            <person name="Nagy L.G."/>
            <person name="Grigoriev I.V."/>
        </authorList>
    </citation>
    <scope>NUCLEOTIDE SEQUENCE</scope>
    <source>
        <strain evidence="1">HWK02</strain>
    </source>
</reference>
<keyword evidence="2" id="KW-1185">Reference proteome</keyword>
<dbReference type="EMBL" id="JAUEPU010000010">
    <property type="protein sequence ID" value="KAK0499077.1"/>
    <property type="molecule type" value="Genomic_DNA"/>
</dbReference>
<evidence type="ECO:0008006" key="3">
    <source>
        <dbReference type="Google" id="ProtNLM"/>
    </source>
</evidence>
<comment type="caution">
    <text evidence="1">The sequence shown here is derived from an EMBL/GenBank/DDBJ whole genome shotgun (WGS) entry which is preliminary data.</text>
</comment>
<evidence type="ECO:0000313" key="2">
    <source>
        <dbReference type="Proteomes" id="UP001175228"/>
    </source>
</evidence>
<proteinExistence type="predicted"/>
<dbReference type="AlphaFoldDB" id="A0AA39UQJ3"/>
<organism evidence="1 2">
    <name type="scientific">Armillaria luteobubalina</name>
    <dbReference type="NCBI Taxonomy" id="153913"/>
    <lineage>
        <taxon>Eukaryota</taxon>
        <taxon>Fungi</taxon>
        <taxon>Dikarya</taxon>
        <taxon>Basidiomycota</taxon>
        <taxon>Agaricomycotina</taxon>
        <taxon>Agaricomycetes</taxon>
        <taxon>Agaricomycetidae</taxon>
        <taxon>Agaricales</taxon>
        <taxon>Marasmiineae</taxon>
        <taxon>Physalacriaceae</taxon>
        <taxon>Armillaria</taxon>
    </lineage>
</organism>
<protein>
    <recommendedName>
        <fullName evidence="3">F-box domain-containing protein</fullName>
    </recommendedName>
</protein>
<dbReference type="SUPFAM" id="SSF52047">
    <property type="entry name" value="RNI-like"/>
    <property type="match status" value="1"/>
</dbReference>
<name>A0AA39UQJ3_9AGAR</name>
<evidence type="ECO:0000313" key="1">
    <source>
        <dbReference type="EMBL" id="KAK0499077.1"/>
    </source>
</evidence>
<dbReference type="Proteomes" id="UP001175228">
    <property type="component" value="Unassembled WGS sequence"/>
</dbReference>